<proteinExistence type="predicted"/>
<dbReference type="AlphaFoldDB" id="A0A5C6ELJ5"/>
<dbReference type="InterPro" id="IPR010869">
    <property type="entry name" value="DUF1501"/>
</dbReference>
<evidence type="ECO:0000313" key="1">
    <source>
        <dbReference type="EMBL" id="TWU50593.1"/>
    </source>
</evidence>
<organism evidence="1 2">
    <name type="scientific">Rubripirellula tenax</name>
    <dbReference type="NCBI Taxonomy" id="2528015"/>
    <lineage>
        <taxon>Bacteria</taxon>
        <taxon>Pseudomonadati</taxon>
        <taxon>Planctomycetota</taxon>
        <taxon>Planctomycetia</taxon>
        <taxon>Pirellulales</taxon>
        <taxon>Pirellulaceae</taxon>
        <taxon>Rubripirellula</taxon>
    </lineage>
</organism>
<accession>A0A5C6ELJ5</accession>
<reference evidence="1 2" key="1">
    <citation type="submission" date="2019-02" db="EMBL/GenBank/DDBJ databases">
        <title>Deep-cultivation of Planctomycetes and their phenomic and genomic characterization uncovers novel biology.</title>
        <authorList>
            <person name="Wiegand S."/>
            <person name="Jogler M."/>
            <person name="Boedeker C."/>
            <person name="Pinto D."/>
            <person name="Vollmers J."/>
            <person name="Rivas-Marin E."/>
            <person name="Kohn T."/>
            <person name="Peeters S.H."/>
            <person name="Heuer A."/>
            <person name="Rast P."/>
            <person name="Oberbeckmann S."/>
            <person name="Bunk B."/>
            <person name="Jeske O."/>
            <person name="Meyerdierks A."/>
            <person name="Storesund J.E."/>
            <person name="Kallscheuer N."/>
            <person name="Luecker S."/>
            <person name="Lage O.M."/>
            <person name="Pohl T."/>
            <person name="Merkel B.J."/>
            <person name="Hornburger P."/>
            <person name="Mueller R.-W."/>
            <person name="Bruemmer F."/>
            <person name="Labrenz M."/>
            <person name="Spormann A.M."/>
            <person name="Op Den Camp H."/>
            <person name="Overmann J."/>
            <person name="Amann R."/>
            <person name="Jetten M.S.M."/>
            <person name="Mascher T."/>
            <person name="Medema M.H."/>
            <person name="Devos D.P."/>
            <person name="Kaster A.-K."/>
            <person name="Ovreas L."/>
            <person name="Rohde M."/>
            <person name="Galperin M.Y."/>
            <person name="Jogler C."/>
        </authorList>
    </citation>
    <scope>NUCLEOTIDE SEQUENCE [LARGE SCALE GENOMIC DNA]</scope>
    <source>
        <strain evidence="1 2">Poly51</strain>
    </source>
</reference>
<comment type="caution">
    <text evidence="1">The sequence shown here is derived from an EMBL/GenBank/DDBJ whole genome shotgun (WGS) entry which is preliminary data.</text>
</comment>
<dbReference type="SUPFAM" id="SSF53649">
    <property type="entry name" value="Alkaline phosphatase-like"/>
    <property type="match status" value="1"/>
</dbReference>
<dbReference type="Pfam" id="PF07394">
    <property type="entry name" value="DUF1501"/>
    <property type="match status" value="1"/>
</dbReference>
<gene>
    <name evidence="1" type="ORF">Poly51_38850</name>
</gene>
<keyword evidence="2" id="KW-1185">Reference proteome</keyword>
<sequence length="107" mass="11935">MIWGGEFGRTPFVQGDITNRKAHGRDHHTRAFTMWMAGGGVKPGHIHGSSDEFAFHVAEDPVHVRDLQATLLHLCGIDHERFTYHHQGLDFKLTGVEPASVVKQILA</sequence>
<dbReference type="InterPro" id="IPR017850">
    <property type="entry name" value="Alkaline_phosphatase_core_sf"/>
</dbReference>
<dbReference type="EMBL" id="SJPW01000005">
    <property type="protein sequence ID" value="TWU50593.1"/>
    <property type="molecule type" value="Genomic_DNA"/>
</dbReference>
<protein>
    <recommendedName>
        <fullName evidence="3">Sulfatase</fullName>
    </recommendedName>
</protein>
<evidence type="ECO:0000313" key="2">
    <source>
        <dbReference type="Proteomes" id="UP000318288"/>
    </source>
</evidence>
<evidence type="ECO:0008006" key="3">
    <source>
        <dbReference type="Google" id="ProtNLM"/>
    </source>
</evidence>
<dbReference type="Proteomes" id="UP000318288">
    <property type="component" value="Unassembled WGS sequence"/>
</dbReference>
<dbReference type="PANTHER" id="PTHR43737">
    <property type="entry name" value="BLL7424 PROTEIN"/>
    <property type="match status" value="1"/>
</dbReference>
<name>A0A5C6ELJ5_9BACT</name>
<dbReference type="PANTHER" id="PTHR43737:SF1">
    <property type="entry name" value="DUF1501 DOMAIN-CONTAINING PROTEIN"/>
    <property type="match status" value="1"/>
</dbReference>